<dbReference type="EMBL" id="AWUE01018742">
    <property type="protein sequence ID" value="OMO78516.1"/>
    <property type="molecule type" value="Genomic_DNA"/>
</dbReference>
<name>A0A1R3I7E4_9ROSI</name>
<gene>
    <name evidence="2" type="ORF">COLO4_24733</name>
</gene>
<reference evidence="3" key="1">
    <citation type="submission" date="2013-09" db="EMBL/GenBank/DDBJ databases">
        <title>Corchorus olitorius genome sequencing.</title>
        <authorList>
            <person name="Alam M."/>
            <person name="Haque M.S."/>
            <person name="Islam M.S."/>
            <person name="Emdad E.M."/>
            <person name="Islam M.M."/>
            <person name="Ahmed B."/>
            <person name="Halim A."/>
            <person name="Hossen Q.M.M."/>
            <person name="Hossain M.Z."/>
            <person name="Ahmed R."/>
            <person name="Khan M.M."/>
            <person name="Islam R."/>
            <person name="Rashid M.M."/>
            <person name="Khan S.A."/>
            <person name="Rahman M.S."/>
            <person name="Alam M."/>
            <person name="Yahiya A.S."/>
            <person name="Khan M.S."/>
            <person name="Azam M.S."/>
            <person name="Haque T."/>
            <person name="Lashkar M.Z.H."/>
            <person name="Akhand A.I."/>
            <person name="Morshed G."/>
            <person name="Roy S."/>
            <person name="Uddin K.S."/>
            <person name="Rabeya T."/>
            <person name="Hossain A.S."/>
            <person name="Chowdhury A."/>
            <person name="Snigdha A.R."/>
            <person name="Mortoza M.S."/>
            <person name="Matin S.A."/>
            <person name="Hoque S.M.E."/>
            <person name="Islam M.K."/>
            <person name="Roy D.K."/>
            <person name="Haider R."/>
            <person name="Moosa M.M."/>
            <person name="Elias S.M."/>
            <person name="Hasan A.M."/>
            <person name="Jahan S."/>
            <person name="Shafiuddin M."/>
            <person name="Mahmood N."/>
            <person name="Shommy N.S."/>
        </authorList>
    </citation>
    <scope>NUCLEOTIDE SEQUENCE [LARGE SCALE GENOMIC DNA]</scope>
    <source>
        <strain evidence="3">cv. O-4</strain>
    </source>
</reference>
<proteinExistence type="predicted"/>
<accession>A0A1R3I7E4</accession>
<comment type="caution">
    <text evidence="2">The sequence shown here is derived from an EMBL/GenBank/DDBJ whole genome shotgun (WGS) entry which is preliminary data.</text>
</comment>
<evidence type="ECO:0000256" key="1">
    <source>
        <dbReference type="SAM" id="MobiDB-lite"/>
    </source>
</evidence>
<evidence type="ECO:0000313" key="2">
    <source>
        <dbReference type="EMBL" id="OMO78516.1"/>
    </source>
</evidence>
<evidence type="ECO:0000313" key="3">
    <source>
        <dbReference type="Proteomes" id="UP000187203"/>
    </source>
</evidence>
<dbReference type="AlphaFoldDB" id="A0A1R3I7E4"/>
<feature type="region of interest" description="Disordered" evidence="1">
    <location>
        <begin position="1"/>
        <end position="54"/>
    </location>
</feature>
<organism evidence="2 3">
    <name type="scientific">Corchorus olitorius</name>
    <dbReference type="NCBI Taxonomy" id="93759"/>
    <lineage>
        <taxon>Eukaryota</taxon>
        <taxon>Viridiplantae</taxon>
        <taxon>Streptophyta</taxon>
        <taxon>Embryophyta</taxon>
        <taxon>Tracheophyta</taxon>
        <taxon>Spermatophyta</taxon>
        <taxon>Magnoliopsida</taxon>
        <taxon>eudicotyledons</taxon>
        <taxon>Gunneridae</taxon>
        <taxon>Pentapetalae</taxon>
        <taxon>rosids</taxon>
        <taxon>malvids</taxon>
        <taxon>Malvales</taxon>
        <taxon>Malvaceae</taxon>
        <taxon>Grewioideae</taxon>
        <taxon>Apeibeae</taxon>
        <taxon>Corchorus</taxon>
    </lineage>
</organism>
<sequence>MRSSTQEVQEAMDSIKNMTRQRARSRPTDQENEESEAMSSTSQPRCSPDASKKSQGLLSYPVVAERFSVEFPDLFGLKVQWFNQKRYFILLTIFNQDRVKGLDHILTASSANSATNKV</sequence>
<protein>
    <submittedName>
        <fullName evidence="2">Uncharacterized protein</fullName>
    </submittedName>
</protein>
<keyword evidence="3" id="KW-1185">Reference proteome</keyword>
<dbReference type="Proteomes" id="UP000187203">
    <property type="component" value="Unassembled WGS sequence"/>
</dbReference>